<dbReference type="AlphaFoldDB" id="A0AAJ6DBS0"/>
<proteinExistence type="predicted"/>
<feature type="compositionally biased region" description="Pro residues" evidence="1">
    <location>
        <begin position="195"/>
        <end position="209"/>
    </location>
</feature>
<feature type="compositionally biased region" description="Polar residues" evidence="1">
    <location>
        <begin position="107"/>
        <end position="118"/>
    </location>
</feature>
<organism evidence="4 5">
    <name type="scientific">Auritidibacter ignavus</name>
    <dbReference type="NCBI Taxonomy" id="678932"/>
    <lineage>
        <taxon>Bacteria</taxon>
        <taxon>Bacillati</taxon>
        <taxon>Actinomycetota</taxon>
        <taxon>Actinomycetes</taxon>
        <taxon>Micrococcales</taxon>
        <taxon>Micrococcaceae</taxon>
        <taxon>Auritidibacter</taxon>
    </lineage>
</organism>
<feature type="compositionally biased region" description="Low complexity" evidence="1">
    <location>
        <begin position="72"/>
        <end position="89"/>
    </location>
</feature>
<feature type="compositionally biased region" description="Low complexity" evidence="1">
    <location>
        <begin position="185"/>
        <end position="194"/>
    </location>
</feature>
<feature type="compositionally biased region" description="Pro residues" evidence="1">
    <location>
        <begin position="244"/>
        <end position="253"/>
    </location>
</feature>
<gene>
    <name evidence="4" type="ORF">QDX21_11610</name>
</gene>
<keyword evidence="3" id="KW-0732">Signal</keyword>
<dbReference type="EMBL" id="CP122566">
    <property type="protein sequence ID" value="WGH92925.1"/>
    <property type="molecule type" value="Genomic_DNA"/>
</dbReference>
<feature type="compositionally biased region" description="Low complexity" evidence="1">
    <location>
        <begin position="210"/>
        <end position="221"/>
    </location>
</feature>
<reference evidence="4 5" key="1">
    <citation type="submission" date="2023-03" db="EMBL/GenBank/DDBJ databases">
        <title>Complete genome sequences of several Auritidibacter ignavus strains isolated from ear infections.</title>
        <authorList>
            <person name="Baehr T."/>
            <person name="Baumhoegger A.M."/>
        </authorList>
    </citation>
    <scope>NUCLEOTIDE SEQUENCE [LARGE SCALE GENOMIC DNA]</scope>
    <source>
        <strain evidence="4 5">BABAE-6</strain>
    </source>
</reference>
<feature type="compositionally biased region" description="Gly residues" evidence="1">
    <location>
        <begin position="275"/>
        <end position="286"/>
    </location>
</feature>
<keyword evidence="5" id="KW-1185">Reference proteome</keyword>
<feature type="chain" id="PRO_5042523668" description="Ig-like domain-containing protein" evidence="3">
    <location>
        <begin position="35"/>
        <end position="423"/>
    </location>
</feature>
<evidence type="ECO:0000256" key="1">
    <source>
        <dbReference type="SAM" id="MobiDB-lite"/>
    </source>
</evidence>
<feature type="region of interest" description="Disordered" evidence="1">
    <location>
        <begin position="33"/>
        <end position="118"/>
    </location>
</feature>
<evidence type="ECO:0000256" key="3">
    <source>
        <dbReference type="SAM" id="SignalP"/>
    </source>
</evidence>
<dbReference type="RefSeq" id="WP_279674790.1">
    <property type="nucleotide sequence ID" value="NZ_CP122566.1"/>
</dbReference>
<dbReference type="Proteomes" id="UP001224674">
    <property type="component" value="Chromosome"/>
</dbReference>
<keyword evidence="2" id="KW-0812">Transmembrane</keyword>
<evidence type="ECO:0000256" key="2">
    <source>
        <dbReference type="SAM" id="Phobius"/>
    </source>
</evidence>
<protein>
    <recommendedName>
        <fullName evidence="6">Ig-like domain-containing protein</fullName>
    </recommendedName>
</protein>
<sequence length="423" mass="44553">MRTVKSSWRLVALTPLCLASLVAPLTLTTLPATSAPAETPGATQQPSTPSGEPHLQPGTRSPTTELVDDSASPTEQSSPNEPSSPTSEQSSREPTESSSADPDDKITCQSTSTTKAPVTITFTGLAKGDEISQAPPTITGTVRITEPRVVYWPKRGDLRQEELNLQVTRDDEVITTCSVTVGPFDPSDSQSPSATSPPSPSQDPSPTSSPGPGTRPSDSGGQQPDAPNTPRPGQPDQPEEPAQPEQPPQPGEPHQPGQPQQPGGPPQPGTEQPDGSGGARDTGGGEPDIKQTPSPEDVPEGRGYVASGPTGVIHDAFGLGSDQGAALRRPPQGAYVEPSEQRSTAPAMSWDEIENSVEEREQKQLNEQAEQSEETVPLTRQNSQTWVWIVLTLGLLVVASTVVYFVIASRHRDHGPGNETQAT</sequence>
<name>A0AAJ6DBS0_9MICC</name>
<keyword evidence="2" id="KW-0472">Membrane</keyword>
<evidence type="ECO:0008006" key="6">
    <source>
        <dbReference type="Google" id="ProtNLM"/>
    </source>
</evidence>
<feature type="region of interest" description="Disordered" evidence="1">
    <location>
        <begin position="177"/>
        <end position="378"/>
    </location>
</feature>
<keyword evidence="2" id="KW-1133">Transmembrane helix</keyword>
<evidence type="ECO:0000313" key="5">
    <source>
        <dbReference type="Proteomes" id="UP001224674"/>
    </source>
</evidence>
<evidence type="ECO:0000313" key="4">
    <source>
        <dbReference type="EMBL" id="WGH92925.1"/>
    </source>
</evidence>
<accession>A0AAJ6DBS0</accession>
<feature type="compositionally biased region" description="Polar residues" evidence="1">
    <location>
        <begin position="41"/>
        <end position="50"/>
    </location>
</feature>
<feature type="transmembrane region" description="Helical" evidence="2">
    <location>
        <begin position="386"/>
        <end position="407"/>
    </location>
</feature>
<feature type="signal peptide" evidence="3">
    <location>
        <begin position="1"/>
        <end position="34"/>
    </location>
</feature>